<dbReference type="FunCoup" id="A0A1J7JXI8">
    <property type="interactions" value="87"/>
</dbReference>
<evidence type="ECO:0000313" key="10">
    <source>
        <dbReference type="Proteomes" id="UP000182658"/>
    </source>
</evidence>
<keyword evidence="3 7" id="KW-1133">Transmembrane helix</keyword>
<sequence length="368" mass="41546">MRDPFPLPPIPALSKAVQPWADKFGFAVLPLHVHEVVGFALFYTFVQVVVSPVLSKRLFPRYYPAHDRAKKANWDSHVVSLVQSVLVNGVALWVMAVDEERKAMDWQQRIWGYTGACGFVQSMAAGYFIWDLIMTAVHLDVFGLGLLAHALSALVVYSFGFRPFLHYYGSVFILYELSTPFLNIHWFFDKLNMTGTKPQLYNGIVLLFTFASCRLVYGTIQSMFVYIDMYRATQSSPDAGYLAASHGNSTMTDPNHNVMAFATDAEPIPIWLAALYVASNITLNTLNWHWFFKMIAAVRKRFEPAKVPAAVKEKGDIRPTDLSETMPAYQAANASGRDQKPLLETRKRRSTLEDLTPDSEELRDGTIQ</sequence>
<feature type="transmembrane region" description="Helical" evidence="7">
    <location>
        <begin position="76"/>
        <end position="95"/>
    </location>
</feature>
<dbReference type="InterPro" id="IPR050846">
    <property type="entry name" value="TLCD"/>
</dbReference>
<feature type="transmembrane region" description="Helical" evidence="7">
    <location>
        <begin position="268"/>
        <end position="292"/>
    </location>
</feature>
<evidence type="ECO:0000259" key="8">
    <source>
        <dbReference type="PROSITE" id="PS50922"/>
    </source>
</evidence>
<feature type="transmembrane region" description="Helical" evidence="7">
    <location>
        <begin position="110"/>
        <end position="129"/>
    </location>
</feature>
<evidence type="ECO:0000256" key="5">
    <source>
        <dbReference type="PROSITE-ProRule" id="PRU00205"/>
    </source>
</evidence>
<dbReference type="InParanoid" id="A0A1J7JXI8"/>
<dbReference type="PANTHER" id="PTHR13439">
    <property type="entry name" value="CT120 PROTEIN"/>
    <property type="match status" value="1"/>
</dbReference>
<keyword evidence="2 5" id="KW-0812">Transmembrane</keyword>
<gene>
    <name evidence="9" type="ORF">CONLIGDRAFT_626861</name>
</gene>
<evidence type="ECO:0000256" key="7">
    <source>
        <dbReference type="SAM" id="Phobius"/>
    </source>
</evidence>
<keyword evidence="10" id="KW-1185">Reference proteome</keyword>
<dbReference type="EMBL" id="KV875093">
    <property type="protein sequence ID" value="OIW34808.1"/>
    <property type="molecule type" value="Genomic_DNA"/>
</dbReference>
<feature type="region of interest" description="Disordered" evidence="6">
    <location>
        <begin position="316"/>
        <end position="368"/>
    </location>
</feature>
<dbReference type="SMART" id="SM00724">
    <property type="entry name" value="TLC"/>
    <property type="match status" value="1"/>
</dbReference>
<evidence type="ECO:0000313" key="9">
    <source>
        <dbReference type="EMBL" id="OIW34808.1"/>
    </source>
</evidence>
<dbReference type="PROSITE" id="PS50922">
    <property type="entry name" value="TLC"/>
    <property type="match status" value="1"/>
</dbReference>
<dbReference type="PANTHER" id="PTHR13439:SF0">
    <property type="entry name" value="TOPOISOMERASE I DAMAGE AFFECTED PROTEIN 4"/>
    <property type="match status" value="1"/>
</dbReference>
<dbReference type="InterPro" id="IPR006634">
    <property type="entry name" value="TLC-dom"/>
</dbReference>
<dbReference type="Proteomes" id="UP000182658">
    <property type="component" value="Unassembled WGS sequence"/>
</dbReference>
<dbReference type="Pfam" id="PF03798">
    <property type="entry name" value="TRAM_LAG1_CLN8"/>
    <property type="match status" value="1"/>
</dbReference>
<reference evidence="9 10" key="1">
    <citation type="submission" date="2016-10" db="EMBL/GenBank/DDBJ databases">
        <title>Draft genome sequence of Coniochaeta ligniaria NRRL30616, a lignocellulolytic fungus for bioabatement of inhibitors in plant biomass hydrolysates.</title>
        <authorList>
            <consortium name="DOE Joint Genome Institute"/>
            <person name="Jimenez D.J."/>
            <person name="Hector R.E."/>
            <person name="Riley R."/>
            <person name="Sun H."/>
            <person name="Grigoriev I.V."/>
            <person name="Van Elsas J.D."/>
            <person name="Nichols N.N."/>
        </authorList>
    </citation>
    <scope>NUCLEOTIDE SEQUENCE [LARGE SCALE GENOMIC DNA]</scope>
    <source>
        <strain evidence="9 10">NRRL 30616</strain>
    </source>
</reference>
<feature type="transmembrane region" description="Helical" evidence="7">
    <location>
        <begin position="141"/>
        <end position="161"/>
    </location>
</feature>
<dbReference type="GO" id="GO:0005783">
    <property type="term" value="C:endoplasmic reticulum"/>
    <property type="evidence" value="ECO:0007669"/>
    <property type="project" value="TreeGrafter"/>
</dbReference>
<comment type="subcellular location">
    <subcellularLocation>
        <location evidence="1">Membrane</location>
        <topology evidence="1">Multi-pass membrane protein</topology>
    </subcellularLocation>
</comment>
<feature type="domain" description="TLC" evidence="8">
    <location>
        <begin position="69"/>
        <end position="303"/>
    </location>
</feature>
<dbReference type="GO" id="GO:0055088">
    <property type="term" value="P:lipid homeostasis"/>
    <property type="evidence" value="ECO:0007669"/>
    <property type="project" value="TreeGrafter"/>
</dbReference>
<feature type="transmembrane region" description="Helical" evidence="7">
    <location>
        <begin position="167"/>
        <end position="188"/>
    </location>
</feature>
<evidence type="ECO:0000256" key="1">
    <source>
        <dbReference type="ARBA" id="ARBA00004141"/>
    </source>
</evidence>
<evidence type="ECO:0000256" key="2">
    <source>
        <dbReference type="ARBA" id="ARBA00022692"/>
    </source>
</evidence>
<proteinExistence type="predicted"/>
<dbReference type="GO" id="GO:0016020">
    <property type="term" value="C:membrane"/>
    <property type="evidence" value="ECO:0007669"/>
    <property type="project" value="UniProtKB-SubCell"/>
</dbReference>
<dbReference type="OrthoDB" id="10266980at2759"/>
<feature type="transmembrane region" description="Helical" evidence="7">
    <location>
        <begin position="36"/>
        <end position="55"/>
    </location>
</feature>
<feature type="transmembrane region" description="Helical" evidence="7">
    <location>
        <begin position="200"/>
        <end position="220"/>
    </location>
</feature>
<dbReference type="STRING" id="1408157.A0A1J7JXI8"/>
<keyword evidence="4 5" id="KW-0472">Membrane</keyword>
<evidence type="ECO:0000256" key="4">
    <source>
        <dbReference type="ARBA" id="ARBA00023136"/>
    </source>
</evidence>
<protein>
    <submittedName>
        <fullName evidence="9">DUF887-domain-containing protein</fullName>
    </submittedName>
</protein>
<accession>A0A1J7JXI8</accession>
<organism evidence="9 10">
    <name type="scientific">Coniochaeta ligniaria NRRL 30616</name>
    <dbReference type="NCBI Taxonomy" id="1408157"/>
    <lineage>
        <taxon>Eukaryota</taxon>
        <taxon>Fungi</taxon>
        <taxon>Dikarya</taxon>
        <taxon>Ascomycota</taxon>
        <taxon>Pezizomycotina</taxon>
        <taxon>Sordariomycetes</taxon>
        <taxon>Sordariomycetidae</taxon>
        <taxon>Coniochaetales</taxon>
        <taxon>Coniochaetaceae</taxon>
        <taxon>Coniochaeta</taxon>
    </lineage>
</organism>
<evidence type="ECO:0000256" key="6">
    <source>
        <dbReference type="SAM" id="MobiDB-lite"/>
    </source>
</evidence>
<name>A0A1J7JXI8_9PEZI</name>
<evidence type="ECO:0000256" key="3">
    <source>
        <dbReference type="ARBA" id="ARBA00022989"/>
    </source>
</evidence>
<dbReference type="AlphaFoldDB" id="A0A1J7JXI8"/>